<dbReference type="OrthoDB" id="9800940at2"/>
<organism evidence="2 3">
    <name type="scientific">Actinomadura mexicana</name>
    <dbReference type="NCBI Taxonomy" id="134959"/>
    <lineage>
        <taxon>Bacteria</taxon>
        <taxon>Bacillati</taxon>
        <taxon>Actinomycetota</taxon>
        <taxon>Actinomycetes</taxon>
        <taxon>Streptosporangiales</taxon>
        <taxon>Thermomonosporaceae</taxon>
        <taxon>Actinomadura</taxon>
    </lineage>
</organism>
<feature type="domain" description="Metallo-beta-lactamase" evidence="1">
    <location>
        <begin position="18"/>
        <end position="207"/>
    </location>
</feature>
<dbReference type="PANTHER" id="PTHR46018:SF4">
    <property type="entry name" value="METALLO-HYDROLASE YHFI-RELATED"/>
    <property type="match status" value="1"/>
</dbReference>
<evidence type="ECO:0000259" key="1">
    <source>
        <dbReference type="SMART" id="SM00849"/>
    </source>
</evidence>
<accession>A0A238X6U5</accession>
<protein>
    <submittedName>
        <fullName evidence="2">Ribonuclease BN, tRNA processing enzyme</fullName>
    </submittedName>
</protein>
<dbReference type="SUPFAM" id="SSF56281">
    <property type="entry name" value="Metallo-hydrolase/oxidoreductase"/>
    <property type="match status" value="1"/>
</dbReference>
<dbReference type="Gene3D" id="3.60.15.10">
    <property type="entry name" value="Ribonuclease Z/Hydroxyacylglutathione hydrolase-like"/>
    <property type="match status" value="1"/>
</dbReference>
<gene>
    <name evidence="2" type="ORF">SAMN06265355_1043</name>
</gene>
<dbReference type="RefSeq" id="WP_089311674.1">
    <property type="nucleotide sequence ID" value="NZ_FZNP01000004.1"/>
</dbReference>
<dbReference type="InterPro" id="IPR036866">
    <property type="entry name" value="RibonucZ/Hydroxyglut_hydro"/>
</dbReference>
<reference evidence="3" key="1">
    <citation type="submission" date="2017-06" db="EMBL/GenBank/DDBJ databases">
        <authorList>
            <person name="Varghese N."/>
            <person name="Submissions S."/>
        </authorList>
    </citation>
    <scope>NUCLEOTIDE SEQUENCE [LARGE SCALE GENOMIC DNA]</scope>
    <source>
        <strain evidence="3">DSM 44485</strain>
    </source>
</reference>
<sequence>MILTVVGCAGSVPGPEAACSCYLLEHGGFRLLLDAGTGALGPLQRFADPCAIDAVVISHRHRDHCSDLVPLAYLRDRRGTTARLTVVAPAGTEAHVAAPSGYARVLDWRGPPAGPCRLGPLTIETAPVRHSVPAQAVRVTAGSGSLTYSGDSGECAELLELARGTDVLLCEAAAAVETPGSAAAHLTPGQAARLAKEAGAAHLVLTHLRPWADPMAALREARESYDGPLTLATPGLRLIT</sequence>
<dbReference type="PANTHER" id="PTHR46018">
    <property type="entry name" value="ZINC PHOSPHODIESTERASE ELAC PROTEIN 1"/>
    <property type="match status" value="1"/>
</dbReference>
<dbReference type="SMART" id="SM00849">
    <property type="entry name" value="Lactamase_B"/>
    <property type="match status" value="1"/>
</dbReference>
<dbReference type="CDD" id="cd07716">
    <property type="entry name" value="RNaseZ_short-form-like_MBL-fold"/>
    <property type="match status" value="1"/>
</dbReference>
<evidence type="ECO:0000313" key="3">
    <source>
        <dbReference type="Proteomes" id="UP000198420"/>
    </source>
</evidence>
<dbReference type="InterPro" id="IPR001279">
    <property type="entry name" value="Metallo-B-lactamas"/>
</dbReference>
<dbReference type="Pfam" id="PF12706">
    <property type="entry name" value="Lactamase_B_2"/>
    <property type="match status" value="1"/>
</dbReference>
<proteinExistence type="predicted"/>
<dbReference type="GO" id="GO:0042781">
    <property type="term" value="F:3'-tRNA processing endoribonuclease activity"/>
    <property type="evidence" value="ECO:0007669"/>
    <property type="project" value="TreeGrafter"/>
</dbReference>
<keyword evidence="3" id="KW-1185">Reference proteome</keyword>
<name>A0A238X6U5_9ACTN</name>
<dbReference type="Proteomes" id="UP000198420">
    <property type="component" value="Unassembled WGS sequence"/>
</dbReference>
<dbReference type="AlphaFoldDB" id="A0A238X6U5"/>
<dbReference type="EMBL" id="FZNP01000004">
    <property type="protein sequence ID" value="SNR54301.1"/>
    <property type="molecule type" value="Genomic_DNA"/>
</dbReference>
<evidence type="ECO:0000313" key="2">
    <source>
        <dbReference type="EMBL" id="SNR54301.1"/>
    </source>
</evidence>